<comment type="caution">
    <text evidence="2">The sequence shown here is derived from an EMBL/GenBank/DDBJ whole genome shotgun (WGS) entry which is preliminary data.</text>
</comment>
<keyword evidence="3" id="KW-1185">Reference proteome</keyword>
<feature type="compositionally biased region" description="Polar residues" evidence="1">
    <location>
        <begin position="1"/>
        <end position="25"/>
    </location>
</feature>
<evidence type="ECO:0000313" key="3">
    <source>
        <dbReference type="Proteomes" id="UP000654482"/>
    </source>
</evidence>
<accession>A0A8J7E342</accession>
<name>A0A8J7E342_9CYAN</name>
<sequence>MQDNQKNAQNTALLTDLNAEQSATVNGGGCPSRSTQTYRPKKRTYSYRPTY</sequence>
<evidence type="ECO:0000313" key="2">
    <source>
        <dbReference type="EMBL" id="MBE9118976.1"/>
    </source>
</evidence>
<dbReference type="Proteomes" id="UP000654482">
    <property type="component" value="Unassembled WGS sequence"/>
</dbReference>
<proteinExistence type="predicted"/>
<protein>
    <submittedName>
        <fullName evidence="2">Uncharacterized protein</fullName>
    </submittedName>
</protein>
<reference evidence="2" key="1">
    <citation type="submission" date="2020-10" db="EMBL/GenBank/DDBJ databases">
        <authorList>
            <person name="Castelo-Branco R."/>
            <person name="Eusebio N."/>
            <person name="Adriana R."/>
            <person name="Vieira A."/>
            <person name="Brugerolle De Fraissinette N."/>
            <person name="Rezende De Castro R."/>
            <person name="Schneider M.P."/>
            <person name="Vasconcelos V."/>
            <person name="Leao P.N."/>
        </authorList>
    </citation>
    <scope>NUCLEOTIDE SEQUENCE</scope>
    <source>
        <strain evidence="2">LEGE 07157</strain>
    </source>
</reference>
<dbReference type="RefSeq" id="WP_194032070.1">
    <property type="nucleotide sequence ID" value="NZ_JADEWZ010000071.1"/>
</dbReference>
<dbReference type="AlphaFoldDB" id="A0A8J7E342"/>
<feature type="region of interest" description="Disordered" evidence="1">
    <location>
        <begin position="1"/>
        <end position="51"/>
    </location>
</feature>
<dbReference type="EMBL" id="JADEWZ010000071">
    <property type="protein sequence ID" value="MBE9118976.1"/>
    <property type="molecule type" value="Genomic_DNA"/>
</dbReference>
<organism evidence="2 3">
    <name type="scientific">Lusitaniella coriacea LEGE 07157</name>
    <dbReference type="NCBI Taxonomy" id="945747"/>
    <lineage>
        <taxon>Bacteria</taxon>
        <taxon>Bacillati</taxon>
        <taxon>Cyanobacteriota</taxon>
        <taxon>Cyanophyceae</taxon>
        <taxon>Spirulinales</taxon>
        <taxon>Lusitaniellaceae</taxon>
        <taxon>Lusitaniella</taxon>
    </lineage>
</organism>
<gene>
    <name evidence="2" type="ORF">IQ249_24095</name>
</gene>
<evidence type="ECO:0000256" key="1">
    <source>
        <dbReference type="SAM" id="MobiDB-lite"/>
    </source>
</evidence>